<dbReference type="Proteomes" id="UP000023795">
    <property type="component" value="Unassembled WGS sequence"/>
</dbReference>
<dbReference type="OrthoDB" id="6647431at2"/>
<protein>
    <recommendedName>
        <fullName evidence="3">Lipoprotein</fullName>
    </recommendedName>
</protein>
<reference evidence="1 2" key="1">
    <citation type="journal article" date="2013" name="Genome Announc.">
        <title>Genome Sequence of Moraxella macacae 0408225, a Novel Bacterial Species Isolated from a Cynomolgus Macaque with Epistaxis.</title>
        <authorList>
            <person name="Ladner J.T."/>
            <person name="Whitehouse C.A."/>
            <person name="Koroleva G.I."/>
            <person name="Palacios G.F."/>
        </authorList>
    </citation>
    <scope>NUCLEOTIDE SEQUENCE [LARGE SCALE GENOMIC DNA]</scope>
    <source>
        <strain evidence="1 2">0408225</strain>
    </source>
</reference>
<dbReference type="EMBL" id="ANIN01000002">
    <property type="protein sequence ID" value="ELA08167.1"/>
    <property type="molecule type" value="Genomic_DNA"/>
</dbReference>
<accession>L2F572</accession>
<evidence type="ECO:0008006" key="3">
    <source>
        <dbReference type="Google" id="ProtNLM"/>
    </source>
</evidence>
<proteinExistence type="predicted"/>
<dbReference type="PATRIC" id="fig|1230338.3.peg.1362"/>
<dbReference type="RefSeq" id="WP_009501689.1">
    <property type="nucleotide sequence ID" value="NZ_ANIN01000002.1"/>
</dbReference>
<organism evidence="1 2">
    <name type="scientific">Moraxella macacae 0408225</name>
    <dbReference type="NCBI Taxonomy" id="1230338"/>
    <lineage>
        <taxon>Bacteria</taxon>
        <taxon>Pseudomonadati</taxon>
        <taxon>Pseudomonadota</taxon>
        <taxon>Gammaproteobacteria</taxon>
        <taxon>Moraxellales</taxon>
        <taxon>Moraxellaceae</taxon>
        <taxon>Moraxella</taxon>
    </lineage>
</organism>
<dbReference type="STRING" id="1230338.MOMA_06386"/>
<keyword evidence="2" id="KW-1185">Reference proteome</keyword>
<evidence type="ECO:0000313" key="1">
    <source>
        <dbReference type="EMBL" id="ELA08167.1"/>
    </source>
</evidence>
<comment type="caution">
    <text evidence="1">The sequence shown here is derived from an EMBL/GenBank/DDBJ whole genome shotgun (WGS) entry which is preliminary data.</text>
</comment>
<evidence type="ECO:0000313" key="2">
    <source>
        <dbReference type="Proteomes" id="UP000023795"/>
    </source>
</evidence>
<name>L2F572_9GAMM</name>
<dbReference type="PROSITE" id="PS51257">
    <property type="entry name" value="PROKAR_LIPOPROTEIN"/>
    <property type="match status" value="1"/>
</dbReference>
<dbReference type="AlphaFoldDB" id="L2F572"/>
<dbReference type="eggNOG" id="ENOG5032WXY">
    <property type="taxonomic scope" value="Bacteria"/>
</dbReference>
<sequence length="186" mass="21037">MLTKQSVIWFMGGLSIMLALSSCQKNEQHQPINQDNTSTTKPITTQTDKLKKIDWQLLATDIPPVSVEKFNYPFQLDSEPVKIYAQSYQLDNQTARHHMTVGMASNELLSKLLDQLGENYVSHEMTTDKNPIFVVHTTPNVEPTQGKYIFSDPFAKGLSIDVKIVNDGIKKSLADLHEMDKKLTKN</sequence>
<gene>
    <name evidence="1" type="ORF">MOMA_06386</name>
</gene>